<protein>
    <submittedName>
        <fullName evidence="1">Uncharacterized protein</fullName>
    </submittedName>
</protein>
<sequence>MKTTFSLTDLCGLMPRDRWAIDMLAEHRALTTDQFTAVGYDSTSAGAGRRLRTLARRGWLVRVDSGWRLGPSGVQLRRPVPGEPDLTVNQFFVDLATHARTQAGTDLRAWRSVPAPYGEYLHHGKRIGFWDQRDPGGPSSRWLRRYRSLADNTGVRLLLVATDDRFEHQPEGLTIAASRPGELAWHVRGERLALHELPEAEQLDPSVHPIYDPQRPYDEAVADGVYSYVHA</sequence>
<dbReference type="Proteomes" id="UP001058003">
    <property type="component" value="Chromosome"/>
</dbReference>
<dbReference type="RefSeq" id="WP_033364205.1">
    <property type="nucleotide sequence ID" value="NZ_CP073767.1"/>
</dbReference>
<evidence type="ECO:0000313" key="1">
    <source>
        <dbReference type="EMBL" id="UWZ54246.1"/>
    </source>
</evidence>
<gene>
    <name evidence="1" type="ORF">Daura_48625</name>
</gene>
<dbReference type="AlphaFoldDB" id="A0A9Q9IF32"/>
<name>A0A9Q9IF32_9ACTN</name>
<dbReference type="OrthoDB" id="2562278at2"/>
<accession>A0A9Q9IF32</accession>
<reference evidence="1" key="1">
    <citation type="submission" date="2021-04" db="EMBL/GenBank/DDBJ databases">
        <title>Dactylosporangium aurantiacum NRRL B-8018 full assembly.</title>
        <authorList>
            <person name="Hartkoorn R.C."/>
            <person name="Beaudoing E."/>
            <person name="Hot D."/>
        </authorList>
    </citation>
    <scope>NUCLEOTIDE SEQUENCE</scope>
    <source>
        <strain evidence="1">NRRL B-8018</strain>
    </source>
</reference>
<keyword evidence="2" id="KW-1185">Reference proteome</keyword>
<proteinExistence type="predicted"/>
<dbReference type="EMBL" id="CP073767">
    <property type="protein sequence ID" value="UWZ54246.1"/>
    <property type="molecule type" value="Genomic_DNA"/>
</dbReference>
<dbReference type="KEGG" id="daur:Daura_48625"/>
<evidence type="ECO:0000313" key="2">
    <source>
        <dbReference type="Proteomes" id="UP001058003"/>
    </source>
</evidence>
<organism evidence="1 2">
    <name type="scientific">Dactylosporangium aurantiacum</name>
    <dbReference type="NCBI Taxonomy" id="35754"/>
    <lineage>
        <taxon>Bacteria</taxon>
        <taxon>Bacillati</taxon>
        <taxon>Actinomycetota</taxon>
        <taxon>Actinomycetes</taxon>
        <taxon>Micromonosporales</taxon>
        <taxon>Micromonosporaceae</taxon>
        <taxon>Dactylosporangium</taxon>
    </lineage>
</organism>